<dbReference type="EMBL" id="FOMW01000032">
    <property type="protein sequence ID" value="SFF22072.1"/>
    <property type="molecule type" value="Genomic_DNA"/>
</dbReference>
<proteinExistence type="predicted"/>
<dbReference type="Proteomes" id="UP000198977">
    <property type="component" value="Unassembled WGS sequence"/>
</dbReference>
<reference evidence="1 2" key="1">
    <citation type="submission" date="2016-10" db="EMBL/GenBank/DDBJ databases">
        <authorList>
            <person name="de Groot N.N."/>
        </authorList>
    </citation>
    <scope>NUCLEOTIDE SEQUENCE [LARGE SCALE GENOMIC DNA]</scope>
    <source>
        <strain evidence="1 2">DSM 11443</strain>
    </source>
</reference>
<evidence type="ECO:0000313" key="1">
    <source>
        <dbReference type="EMBL" id="SFF22072.1"/>
    </source>
</evidence>
<protein>
    <submittedName>
        <fullName evidence="1">Uncharacterized protein</fullName>
    </submittedName>
</protein>
<sequence>MSLNLTGCLFVLRLARQLVRATGPGNVKRKKDMTKSQKRALALQFLSRNDLHLQNAVLMLGGAPALWRLQRLRQSLAKSPGFNTGQRRGLTWLHRLLALEDIGQEGPMDMMFLNPADPAVHDICLLSESCARLMARLGTPGEAATQTDGQQNGRVAQINCTSERALPETEFRRYVQNLGGQVRSSD</sequence>
<evidence type="ECO:0000313" key="2">
    <source>
        <dbReference type="Proteomes" id="UP000198977"/>
    </source>
</evidence>
<keyword evidence="2" id="KW-1185">Reference proteome</keyword>
<accession>A0A1I2GXC6</accession>
<organism evidence="1 2">
    <name type="scientific">Sulfitobacter brevis</name>
    <dbReference type="NCBI Taxonomy" id="74348"/>
    <lineage>
        <taxon>Bacteria</taxon>
        <taxon>Pseudomonadati</taxon>
        <taxon>Pseudomonadota</taxon>
        <taxon>Alphaproteobacteria</taxon>
        <taxon>Rhodobacterales</taxon>
        <taxon>Roseobacteraceae</taxon>
        <taxon>Sulfitobacter</taxon>
    </lineage>
</organism>
<name>A0A1I2GXC6_9RHOB</name>
<gene>
    <name evidence="1" type="ORF">SAMN04488523_13212</name>
</gene>
<dbReference type="AlphaFoldDB" id="A0A1I2GXC6"/>